<name>A0A6A0B7I6_9LACT</name>
<keyword evidence="1" id="KW-0812">Transmembrane</keyword>
<dbReference type="RefSeq" id="WP_172355951.1">
    <property type="nucleotide sequence ID" value="NZ_BLLH01000003.1"/>
</dbReference>
<keyword evidence="3" id="KW-1185">Reference proteome</keyword>
<dbReference type="EMBL" id="BLLH01000003">
    <property type="protein sequence ID" value="GFH40428.1"/>
    <property type="molecule type" value="Genomic_DNA"/>
</dbReference>
<feature type="transmembrane region" description="Helical" evidence="1">
    <location>
        <begin position="15"/>
        <end position="46"/>
    </location>
</feature>
<dbReference type="Proteomes" id="UP000475928">
    <property type="component" value="Unassembled WGS sequence"/>
</dbReference>
<evidence type="ECO:0000313" key="2">
    <source>
        <dbReference type="EMBL" id="GFH40428.1"/>
    </source>
</evidence>
<keyword evidence="1" id="KW-1133">Transmembrane helix</keyword>
<sequence length="191" mass="21890">MSRGSNSDGGGCWGIFGFLIIVAIFIKILPWLLGFAALVLIIWLIVRAVKKNKVNAAFEAAAEQEKQAYKIAKSPITRYISTDRCQLALQELKSTPDELKNYSHQEIDTFFMNEWAKMDAIYSDETGQFDADVRDNAFRQMTEILDAIFAKFAKKKRAELIEKQAINEELKAKHKEEIDIAMTVYDKWQDK</sequence>
<gene>
    <name evidence="2" type="ORF">Hs20B_08260</name>
</gene>
<keyword evidence="1" id="KW-0472">Membrane</keyword>
<reference evidence="2 3" key="1">
    <citation type="submission" date="2020-02" db="EMBL/GenBank/DDBJ databases">
        <title>Draft genome sequence of Lactococcus sp. Hs20B0-1.</title>
        <authorList>
            <person name="Noda S."/>
            <person name="Yuki M."/>
            <person name="Ohkuma M."/>
        </authorList>
    </citation>
    <scope>NUCLEOTIDE SEQUENCE [LARGE SCALE GENOMIC DNA]</scope>
    <source>
        <strain evidence="2 3">Hs20B0-1</strain>
    </source>
</reference>
<proteinExistence type="predicted"/>
<protein>
    <submittedName>
        <fullName evidence="2">Uncharacterized protein</fullName>
    </submittedName>
</protein>
<organism evidence="2 3">
    <name type="scientific">Pseudolactococcus insecticola</name>
    <dbReference type="NCBI Taxonomy" id="2709158"/>
    <lineage>
        <taxon>Bacteria</taxon>
        <taxon>Bacillati</taxon>
        <taxon>Bacillota</taxon>
        <taxon>Bacilli</taxon>
        <taxon>Lactobacillales</taxon>
        <taxon>Streptococcaceae</taxon>
        <taxon>Pseudolactococcus</taxon>
    </lineage>
</organism>
<evidence type="ECO:0000256" key="1">
    <source>
        <dbReference type="SAM" id="Phobius"/>
    </source>
</evidence>
<accession>A0A6A0B7I6</accession>
<comment type="caution">
    <text evidence="2">The sequence shown here is derived from an EMBL/GenBank/DDBJ whole genome shotgun (WGS) entry which is preliminary data.</text>
</comment>
<dbReference type="AlphaFoldDB" id="A0A6A0B7I6"/>
<evidence type="ECO:0000313" key="3">
    <source>
        <dbReference type="Proteomes" id="UP000475928"/>
    </source>
</evidence>